<dbReference type="STRING" id="1348114.OM33_15680"/>
<dbReference type="OrthoDB" id="9979991at2"/>
<accession>A0A0A7EJ67</accession>
<protein>
    <submittedName>
        <fullName evidence="1">Uncharacterized protein</fullName>
    </submittedName>
</protein>
<proteinExistence type="predicted"/>
<evidence type="ECO:0000313" key="1">
    <source>
        <dbReference type="EMBL" id="AIY66583.1"/>
    </source>
</evidence>
<name>A0A0A7EJ67_9GAMM</name>
<organism evidence="1 2">
    <name type="scientific">Pseudoalteromonas piratica</name>
    <dbReference type="NCBI Taxonomy" id="1348114"/>
    <lineage>
        <taxon>Bacteria</taxon>
        <taxon>Pseudomonadati</taxon>
        <taxon>Pseudomonadota</taxon>
        <taxon>Gammaproteobacteria</taxon>
        <taxon>Alteromonadales</taxon>
        <taxon>Pseudoalteromonadaceae</taxon>
        <taxon>Pseudoalteromonas</taxon>
    </lineage>
</organism>
<dbReference type="KEGG" id="pseo:OM33_15680"/>
<sequence length="124" mass="13950">MNPEKFISGVRGDCINELVSDYGKEFSKIDIEKCSDKSIKPLLEYWQQADDETRKVLSEFIRLGAQNGVSSLLSIISSGGHFNGEFKEFELSSISGNSKTEFSEDLLDIFWEQEEISGNVNVKT</sequence>
<dbReference type="RefSeq" id="WP_040134922.1">
    <property type="nucleotide sequence ID" value="NZ_CP009889.1"/>
</dbReference>
<dbReference type="AlphaFoldDB" id="A0A0A7EJ67"/>
<dbReference type="EMBL" id="CP009889">
    <property type="protein sequence ID" value="AIY66583.1"/>
    <property type="molecule type" value="Genomic_DNA"/>
</dbReference>
<gene>
    <name evidence="1" type="ORF">OM33_15680</name>
</gene>
<reference evidence="1 2" key="1">
    <citation type="submission" date="2014-11" db="EMBL/GenBank/DDBJ databases">
        <title>Complete Genome Sequence of Pseudoalteromonas sp. Strain OCN003 Isolated from Kaneohe Bay, Oahu, Hawaii.</title>
        <authorList>
            <person name="Beurmann S."/>
            <person name="Videau P."/>
            <person name="Ushijima B."/>
            <person name="Smith A.M."/>
            <person name="Aeby G.S."/>
            <person name="Callahan S.M."/>
            <person name="Belcaid M."/>
        </authorList>
    </citation>
    <scope>NUCLEOTIDE SEQUENCE [LARGE SCALE GENOMIC DNA]</scope>
    <source>
        <strain evidence="1 2">OCN003</strain>
    </source>
</reference>
<evidence type="ECO:0000313" key="2">
    <source>
        <dbReference type="Proteomes" id="UP000030341"/>
    </source>
</evidence>
<dbReference type="Proteomes" id="UP000030341">
    <property type="component" value="Chromosome 2"/>
</dbReference>
<dbReference type="HOGENOM" id="CLU_2001965_0_0_6"/>
<keyword evidence="2" id="KW-1185">Reference proteome</keyword>